<feature type="domain" description="Sporulation stage II protein D amidase enhancer LytB N-terminal" evidence="2">
    <location>
        <begin position="49"/>
        <end position="146"/>
    </location>
</feature>
<dbReference type="AlphaFoldDB" id="A0A857DLN9"/>
<accession>A0A857DLN9</accession>
<evidence type="ECO:0000259" key="2">
    <source>
        <dbReference type="Pfam" id="PF08486"/>
    </source>
</evidence>
<dbReference type="NCBIfam" id="TIGR02669">
    <property type="entry name" value="SpoIID_LytB"/>
    <property type="match status" value="1"/>
</dbReference>
<proteinExistence type="predicted"/>
<evidence type="ECO:0000256" key="1">
    <source>
        <dbReference type="SAM" id="Phobius"/>
    </source>
</evidence>
<dbReference type="InterPro" id="IPR013693">
    <property type="entry name" value="SpoIID/LytB_N"/>
</dbReference>
<evidence type="ECO:0000313" key="3">
    <source>
        <dbReference type="EMBL" id="QHA01723.1"/>
    </source>
</evidence>
<dbReference type="Pfam" id="PF08486">
    <property type="entry name" value="SpoIID"/>
    <property type="match status" value="1"/>
</dbReference>
<gene>
    <name evidence="3" type="primary">spoIID</name>
    <name evidence="3" type="ORF">GQ588_14280</name>
</gene>
<dbReference type="GO" id="GO:0030288">
    <property type="term" value="C:outer membrane-bounded periplasmic space"/>
    <property type="evidence" value="ECO:0007669"/>
    <property type="project" value="TreeGrafter"/>
</dbReference>
<dbReference type="Proteomes" id="UP000430508">
    <property type="component" value="Chromosome"/>
</dbReference>
<dbReference type="EMBL" id="CP046996">
    <property type="protein sequence ID" value="QHA01723.1"/>
    <property type="molecule type" value="Genomic_DNA"/>
</dbReference>
<keyword evidence="1" id="KW-0472">Membrane</keyword>
<evidence type="ECO:0000313" key="4">
    <source>
        <dbReference type="Proteomes" id="UP000430508"/>
    </source>
</evidence>
<dbReference type="RefSeq" id="WP_019224981.1">
    <property type="nucleotide sequence ID" value="NZ_CP046996.1"/>
</dbReference>
<keyword evidence="1" id="KW-0812">Transmembrane</keyword>
<dbReference type="InterPro" id="IPR014225">
    <property type="entry name" value="Spore_II_D_firmicutes"/>
</dbReference>
<reference evidence="3 4" key="1">
    <citation type="submission" date="2019-12" db="EMBL/GenBank/DDBJ databases">
        <title>Sequence classification of anaerobic respiratory reductive dehalogenases: First we see many, then we see few.</title>
        <authorList>
            <person name="Molenda O."/>
            <person name="Puentes Jacome L.A."/>
            <person name="Cao X."/>
            <person name="Nesbo C.L."/>
            <person name="Tang S."/>
            <person name="Morson N."/>
            <person name="Patron J."/>
            <person name="Lomheim L."/>
            <person name="Wishart D.S."/>
            <person name="Edwards E.A."/>
        </authorList>
    </citation>
    <scope>NUCLEOTIDE SEQUENCE [LARGE SCALE GENOMIC DNA]</scope>
    <source>
        <strain evidence="3 4">12DCA</strain>
    </source>
</reference>
<name>A0A857DLN9_9FIRM</name>
<dbReference type="GO" id="GO:0030435">
    <property type="term" value="P:sporulation resulting in formation of a cellular spore"/>
    <property type="evidence" value="ECO:0007669"/>
    <property type="project" value="InterPro"/>
</dbReference>
<organism evidence="3 4">
    <name type="scientific">Dehalobacter restrictus</name>
    <dbReference type="NCBI Taxonomy" id="55583"/>
    <lineage>
        <taxon>Bacteria</taxon>
        <taxon>Bacillati</taxon>
        <taxon>Bacillota</taxon>
        <taxon>Clostridia</taxon>
        <taxon>Eubacteriales</taxon>
        <taxon>Desulfitobacteriaceae</taxon>
        <taxon>Dehalobacter</taxon>
    </lineage>
</organism>
<sequence>MSKRMKTITAAVMAVIFFVGILPVLISWFGGGDQDDPGIPVRVKLADGQIRAIPIEEYLVGVVAAEMPAQFEAEALKAQAVAARTYVLKRMESAAGSDFDVDTTVNTQAWNTNEEMRTKWGIINYWKYQRKIADAVKATRGKVVTYQGKMINAFFYSSCGRKKTEQAGDVWSTDLDYLKNVPSGESDSLRFVKHQIFQCAEFYQLLGFTQIPEKFSDSDVILIERTKAGRVKTLAVRNKVFKGTELRSKLQLSSTDFEWETRGTEIEFVTYGKGHGVGMSQYGANDLALKGESYMEILGHYYQGTKLEKIY</sequence>
<dbReference type="InterPro" id="IPR051922">
    <property type="entry name" value="Bact_Sporulation_Assoc"/>
</dbReference>
<keyword evidence="1" id="KW-1133">Transmembrane helix</keyword>
<dbReference type="PANTHER" id="PTHR30032">
    <property type="entry name" value="N-ACETYLMURAMOYL-L-ALANINE AMIDASE-RELATED"/>
    <property type="match status" value="1"/>
</dbReference>
<dbReference type="PANTHER" id="PTHR30032:SF4">
    <property type="entry name" value="AMIDASE ENHANCER"/>
    <property type="match status" value="1"/>
</dbReference>
<dbReference type="NCBIfam" id="TIGR02870">
    <property type="entry name" value="spore_II_D"/>
    <property type="match status" value="1"/>
</dbReference>
<protein>
    <submittedName>
        <fullName evidence="3">Stage II sporulation protein D</fullName>
    </submittedName>
</protein>
<dbReference type="InterPro" id="IPR013486">
    <property type="entry name" value="SpoIID/LytB"/>
</dbReference>
<feature type="transmembrane region" description="Helical" evidence="1">
    <location>
        <begin position="7"/>
        <end position="30"/>
    </location>
</feature>